<dbReference type="PRINTS" id="PR00344">
    <property type="entry name" value="BCTRLSENSOR"/>
</dbReference>
<evidence type="ECO:0000256" key="7">
    <source>
        <dbReference type="ARBA" id="ARBA00022777"/>
    </source>
</evidence>
<dbReference type="Pfam" id="PF02518">
    <property type="entry name" value="HATPase_c"/>
    <property type="match status" value="1"/>
</dbReference>
<dbReference type="OrthoDB" id="224978at2"/>
<dbReference type="InterPro" id="IPR003660">
    <property type="entry name" value="HAMP_dom"/>
</dbReference>
<evidence type="ECO:0000256" key="3">
    <source>
        <dbReference type="ARBA" id="ARBA00012438"/>
    </source>
</evidence>
<evidence type="ECO:0000256" key="1">
    <source>
        <dbReference type="ARBA" id="ARBA00000085"/>
    </source>
</evidence>
<dbReference type="RefSeq" id="WP_005996301.1">
    <property type="nucleotide sequence ID" value="NZ_AECZ01000037.1"/>
</dbReference>
<dbReference type="GO" id="GO:0016020">
    <property type="term" value="C:membrane"/>
    <property type="evidence" value="ECO:0007669"/>
    <property type="project" value="UniProtKB-SubCell"/>
</dbReference>
<dbReference type="EC" id="2.7.13.3" evidence="3"/>
<comment type="caution">
    <text evidence="13">The sequence shown here is derived from an EMBL/GenBank/DDBJ whole genome shotgun (WGS) entry which is preliminary data.</text>
</comment>
<sequence precursor="true">MLRTIRSKMIFAFAVSLFSVLVLAVFHLGSLSTLRERYLISERVEDLQNDILEVRRFEKNFLLYHDVSSLREGLDYLDEVDRLAGGLTGGMAHELGEKAYREFLNDLEAYRTALSRLSERGKPTPEETEAVRTKGKALTDFATRLLSAKRARIHETIRQSLALPFAFVGVFLAVTIAVVALVSTRVLRPLALLRETTRRVGDGDFRPVALRSDLSDEISGLMGAFNRMAHQIEVNQEDLLQARKMAALGTFTAGVAHELNNPLNNIALTADALREDYAETLDADGRELVDDITGQADRAADIVRNLLDFSRTERPPLVLLDPAEVVRSSLNLVKNQIQAAGVCLETEYAPRLPAIRGDMRSLQQVLVNIVQNAAQATPPGGVVRVETCLGRDAGHIRINVADTGPGIAPSVREHIFEPFFTTKGVGKGTGLGLAVAYSLVKRHGGRIEVECPEGGGAVFTVRLPVAPSATSEDAPEQGTS</sequence>
<dbReference type="Gene3D" id="6.10.340.10">
    <property type="match status" value="1"/>
</dbReference>
<dbReference type="Proteomes" id="UP000006250">
    <property type="component" value="Unassembled WGS sequence"/>
</dbReference>
<evidence type="ECO:0000256" key="9">
    <source>
        <dbReference type="ARBA" id="ARBA00023012"/>
    </source>
</evidence>
<dbReference type="PROSITE" id="PS50885">
    <property type="entry name" value="HAMP"/>
    <property type="match status" value="1"/>
</dbReference>
<accession>E1K180</accession>
<keyword evidence="5" id="KW-0808">Transferase</keyword>
<dbReference type="InterPro" id="IPR003661">
    <property type="entry name" value="HisK_dim/P_dom"/>
</dbReference>
<feature type="domain" description="HAMP" evidence="12">
    <location>
        <begin position="184"/>
        <end position="237"/>
    </location>
</feature>
<dbReference type="GO" id="GO:0000155">
    <property type="term" value="F:phosphorelay sensor kinase activity"/>
    <property type="evidence" value="ECO:0007669"/>
    <property type="project" value="InterPro"/>
</dbReference>
<dbReference type="EMBL" id="AECZ01000037">
    <property type="protein sequence ID" value="EFL49640.1"/>
    <property type="molecule type" value="Genomic_DNA"/>
</dbReference>
<dbReference type="PANTHER" id="PTHR43065:SF10">
    <property type="entry name" value="PEROXIDE STRESS-ACTIVATED HISTIDINE KINASE MAK3"/>
    <property type="match status" value="1"/>
</dbReference>
<gene>
    <name evidence="13" type="ORF">DesfrDRAFT_3630</name>
</gene>
<keyword evidence="9" id="KW-0902">Two-component regulatory system</keyword>
<dbReference type="Pfam" id="PF00672">
    <property type="entry name" value="HAMP"/>
    <property type="match status" value="1"/>
</dbReference>
<dbReference type="AlphaFoldDB" id="E1K180"/>
<keyword evidence="10" id="KW-1133">Transmembrane helix</keyword>
<dbReference type="SUPFAM" id="SSF47384">
    <property type="entry name" value="Homodimeric domain of signal transducing histidine kinase"/>
    <property type="match status" value="1"/>
</dbReference>
<dbReference type="Pfam" id="PF00512">
    <property type="entry name" value="HisKA"/>
    <property type="match status" value="1"/>
</dbReference>
<evidence type="ECO:0000259" key="11">
    <source>
        <dbReference type="PROSITE" id="PS50109"/>
    </source>
</evidence>
<dbReference type="eggNOG" id="COG4191">
    <property type="taxonomic scope" value="Bacteria"/>
</dbReference>
<comment type="catalytic activity">
    <reaction evidence="1">
        <text>ATP + protein L-histidine = ADP + protein N-phospho-L-histidine.</text>
        <dbReference type="EC" id="2.7.13.3"/>
    </reaction>
</comment>
<evidence type="ECO:0000256" key="5">
    <source>
        <dbReference type="ARBA" id="ARBA00022679"/>
    </source>
</evidence>
<dbReference type="SUPFAM" id="SSF158472">
    <property type="entry name" value="HAMP domain-like"/>
    <property type="match status" value="1"/>
</dbReference>
<dbReference type="InterPro" id="IPR004358">
    <property type="entry name" value="Sig_transdc_His_kin-like_C"/>
</dbReference>
<evidence type="ECO:0000256" key="8">
    <source>
        <dbReference type="ARBA" id="ARBA00022840"/>
    </source>
</evidence>
<protein>
    <recommendedName>
        <fullName evidence="3">histidine kinase</fullName>
        <ecNumber evidence="3">2.7.13.3</ecNumber>
    </recommendedName>
</protein>
<reference evidence="13 14" key="1">
    <citation type="submission" date="2010-08" db="EMBL/GenBank/DDBJ databases">
        <title>The draft genome of Desulfovibrio fructosovorans JJ.</title>
        <authorList>
            <consortium name="US DOE Joint Genome Institute (JGI-PGF)"/>
            <person name="Lucas S."/>
            <person name="Copeland A."/>
            <person name="Lapidus A."/>
            <person name="Cheng J.-F."/>
            <person name="Bruce D."/>
            <person name="Goodwin L."/>
            <person name="Pitluck S."/>
            <person name="Land M.L."/>
            <person name="Hauser L."/>
            <person name="Chang Y.-J."/>
            <person name="Jeffries C."/>
            <person name="Wall J.D."/>
            <person name="Stahl D.A."/>
            <person name="Arkin A.P."/>
            <person name="Dehal P."/>
            <person name="Stolyar S.M."/>
            <person name="Hazen T.C."/>
            <person name="Woyke T.J."/>
        </authorList>
    </citation>
    <scope>NUCLEOTIDE SEQUENCE [LARGE SCALE GENOMIC DNA]</scope>
    <source>
        <strain evidence="13 14">JJ</strain>
    </source>
</reference>
<evidence type="ECO:0000256" key="4">
    <source>
        <dbReference type="ARBA" id="ARBA00022553"/>
    </source>
</evidence>
<feature type="domain" description="Histidine kinase" evidence="11">
    <location>
        <begin position="254"/>
        <end position="467"/>
    </location>
</feature>
<dbReference type="InterPro" id="IPR036097">
    <property type="entry name" value="HisK_dim/P_sf"/>
</dbReference>
<evidence type="ECO:0000259" key="12">
    <source>
        <dbReference type="PROSITE" id="PS50885"/>
    </source>
</evidence>
<dbReference type="PANTHER" id="PTHR43065">
    <property type="entry name" value="SENSOR HISTIDINE KINASE"/>
    <property type="match status" value="1"/>
</dbReference>
<evidence type="ECO:0000256" key="2">
    <source>
        <dbReference type="ARBA" id="ARBA00004370"/>
    </source>
</evidence>
<dbReference type="GO" id="GO:0005524">
    <property type="term" value="F:ATP binding"/>
    <property type="evidence" value="ECO:0007669"/>
    <property type="project" value="UniProtKB-KW"/>
</dbReference>
<dbReference type="PROSITE" id="PS50109">
    <property type="entry name" value="HIS_KIN"/>
    <property type="match status" value="1"/>
</dbReference>
<keyword evidence="10" id="KW-0812">Transmembrane</keyword>
<dbReference type="SUPFAM" id="SSF55874">
    <property type="entry name" value="ATPase domain of HSP90 chaperone/DNA topoisomerase II/histidine kinase"/>
    <property type="match status" value="1"/>
</dbReference>
<evidence type="ECO:0000256" key="10">
    <source>
        <dbReference type="SAM" id="Phobius"/>
    </source>
</evidence>
<dbReference type="SMART" id="SM00388">
    <property type="entry name" value="HisKA"/>
    <property type="match status" value="1"/>
</dbReference>
<dbReference type="InterPro" id="IPR036890">
    <property type="entry name" value="HATPase_C_sf"/>
</dbReference>
<keyword evidence="6" id="KW-0547">Nucleotide-binding</keyword>
<dbReference type="Gene3D" id="1.10.287.130">
    <property type="match status" value="1"/>
</dbReference>
<dbReference type="InterPro" id="IPR003594">
    <property type="entry name" value="HATPase_dom"/>
</dbReference>
<dbReference type="CDD" id="cd06225">
    <property type="entry name" value="HAMP"/>
    <property type="match status" value="1"/>
</dbReference>
<name>E1K180_SOLFR</name>
<keyword evidence="10" id="KW-0472">Membrane</keyword>
<keyword evidence="4" id="KW-0597">Phosphoprotein</keyword>
<feature type="transmembrane region" description="Helical" evidence="10">
    <location>
        <begin position="161"/>
        <end position="182"/>
    </location>
</feature>
<evidence type="ECO:0000313" key="13">
    <source>
        <dbReference type="EMBL" id="EFL49640.1"/>
    </source>
</evidence>
<dbReference type="SMART" id="SM00304">
    <property type="entry name" value="HAMP"/>
    <property type="match status" value="1"/>
</dbReference>
<dbReference type="Gene3D" id="3.30.565.10">
    <property type="entry name" value="Histidine kinase-like ATPase, C-terminal domain"/>
    <property type="match status" value="1"/>
</dbReference>
<dbReference type="CDD" id="cd00082">
    <property type="entry name" value="HisKA"/>
    <property type="match status" value="1"/>
</dbReference>
<keyword evidence="8" id="KW-0067">ATP-binding</keyword>
<keyword evidence="7 13" id="KW-0418">Kinase</keyword>
<evidence type="ECO:0000256" key="6">
    <source>
        <dbReference type="ARBA" id="ARBA00022741"/>
    </source>
</evidence>
<evidence type="ECO:0000313" key="14">
    <source>
        <dbReference type="Proteomes" id="UP000006250"/>
    </source>
</evidence>
<dbReference type="STRING" id="596151.DesfrDRAFT_3630"/>
<keyword evidence="14" id="KW-1185">Reference proteome</keyword>
<dbReference type="SMART" id="SM00387">
    <property type="entry name" value="HATPase_c"/>
    <property type="match status" value="1"/>
</dbReference>
<comment type="subcellular location">
    <subcellularLocation>
        <location evidence="2">Membrane</location>
    </subcellularLocation>
</comment>
<proteinExistence type="predicted"/>
<organism evidence="13 14">
    <name type="scientific">Solidesulfovibrio fructosivorans JJ]</name>
    <dbReference type="NCBI Taxonomy" id="596151"/>
    <lineage>
        <taxon>Bacteria</taxon>
        <taxon>Pseudomonadati</taxon>
        <taxon>Thermodesulfobacteriota</taxon>
        <taxon>Desulfovibrionia</taxon>
        <taxon>Desulfovibrionales</taxon>
        <taxon>Desulfovibrionaceae</taxon>
        <taxon>Solidesulfovibrio</taxon>
    </lineage>
</organism>
<dbReference type="InterPro" id="IPR005467">
    <property type="entry name" value="His_kinase_dom"/>
</dbReference>